<organism evidence="3 4">
    <name type="scientific">Bradyrhizobium ivorense</name>
    <dbReference type="NCBI Taxonomy" id="2511166"/>
    <lineage>
        <taxon>Bacteria</taxon>
        <taxon>Pseudomonadati</taxon>
        <taxon>Pseudomonadota</taxon>
        <taxon>Alphaproteobacteria</taxon>
        <taxon>Hyphomicrobiales</taxon>
        <taxon>Nitrobacteraceae</taxon>
        <taxon>Bradyrhizobium</taxon>
    </lineage>
</organism>
<sequence length="107" mass="11459">MPRPLVNQPPITLFMATLGLSFVHEDAAAGGQVHGLDVGISDVTTRHRGVFISRFDLFAAAVAGSLVALFALFFRYTRTGLSFRAVADDPFAALAIGLRLARVWASV</sequence>
<dbReference type="InterPro" id="IPR052157">
    <property type="entry name" value="BCAA_transport_permease"/>
</dbReference>
<evidence type="ECO:0000256" key="2">
    <source>
        <dbReference type="SAM" id="Phobius"/>
    </source>
</evidence>
<gene>
    <name evidence="3" type="ORF">CI1B_31730</name>
</gene>
<evidence type="ECO:0000313" key="3">
    <source>
        <dbReference type="EMBL" id="VIO70519.1"/>
    </source>
</evidence>
<feature type="transmembrane region" description="Helical" evidence="2">
    <location>
        <begin position="51"/>
        <end position="74"/>
    </location>
</feature>
<protein>
    <submittedName>
        <fullName evidence="3">Uncharacterized protein</fullName>
    </submittedName>
</protein>
<dbReference type="GO" id="GO:0022857">
    <property type="term" value="F:transmembrane transporter activity"/>
    <property type="evidence" value="ECO:0007669"/>
    <property type="project" value="TreeGrafter"/>
</dbReference>
<dbReference type="EMBL" id="CAADFC020000011">
    <property type="protein sequence ID" value="VIO70519.1"/>
    <property type="molecule type" value="Genomic_DNA"/>
</dbReference>
<comment type="caution">
    <text evidence="3">The sequence shown here is derived from an EMBL/GenBank/DDBJ whole genome shotgun (WGS) entry which is preliminary data.</text>
</comment>
<evidence type="ECO:0000256" key="1">
    <source>
        <dbReference type="ARBA" id="ARBA00022448"/>
    </source>
</evidence>
<reference evidence="3" key="1">
    <citation type="submission" date="2019-02" db="EMBL/GenBank/DDBJ databases">
        <authorList>
            <person name="Pothier F.J."/>
        </authorList>
    </citation>
    <scope>NUCLEOTIDE SEQUENCE</scope>
    <source>
        <strain evidence="3">CI-1B</strain>
    </source>
</reference>
<evidence type="ECO:0000313" key="4">
    <source>
        <dbReference type="Proteomes" id="UP000328092"/>
    </source>
</evidence>
<keyword evidence="2" id="KW-0472">Membrane</keyword>
<dbReference type="Proteomes" id="UP000328092">
    <property type="component" value="Unassembled WGS sequence"/>
</dbReference>
<dbReference type="PANTHER" id="PTHR11795:SF451">
    <property type="entry name" value="ABC TRANSPORTER PERMEASE PROTEIN"/>
    <property type="match status" value="1"/>
</dbReference>
<name>A0A508T6I9_9BRAD</name>
<keyword evidence="1" id="KW-0813">Transport</keyword>
<accession>A0A508T6I9</accession>
<keyword evidence="2" id="KW-1133">Transmembrane helix</keyword>
<keyword evidence="2" id="KW-0812">Transmembrane</keyword>
<proteinExistence type="predicted"/>
<dbReference type="PANTHER" id="PTHR11795">
    <property type="entry name" value="BRANCHED-CHAIN AMINO ACID TRANSPORT SYSTEM PERMEASE PROTEIN LIVH"/>
    <property type="match status" value="1"/>
</dbReference>
<dbReference type="AlphaFoldDB" id="A0A508T6I9"/>
<keyword evidence="4" id="KW-1185">Reference proteome</keyword>
<dbReference type="GO" id="GO:0005886">
    <property type="term" value="C:plasma membrane"/>
    <property type="evidence" value="ECO:0007669"/>
    <property type="project" value="TreeGrafter"/>
</dbReference>